<sequence length="301" mass="33329">MELSQLRYVVAVADLGSISAAARHLYVGQPSLSKSIKELENELGQPLFRRTARGVELTPSGRDFLSHARSIVAQMDAVTELYRPPQSNSLRLSVCVPCASYVSHAYFRWAGQHAKQDFRLQYRETTGFSTMDAVVAEEAQVGIVRYPVARADYSEGLVGSRGLHLAPLWDYHMVVLVQNAHPLAYAGRISPEQLAPFTEISHGNLTPIVPPDESDLSHEKEGGAMLIYDRAGEFDALRHIQGSYIWASPIPSEILTRQGLCAVSCEDAPLYRDSLIWKGHLSSQAAAFADEVRKVIHQLME</sequence>
<accession>A0A9D2Q5Y7</accession>
<feature type="domain" description="HTH lysR-type" evidence="5">
    <location>
        <begin position="1"/>
        <end position="58"/>
    </location>
</feature>
<dbReference type="PANTHER" id="PTHR30346">
    <property type="entry name" value="TRANSCRIPTIONAL DUAL REGULATOR HCAR-RELATED"/>
    <property type="match status" value="1"/>
</dbReference>
<comment type="similarity">
    <text evidence="1">Belongs to the LysR transcriptional regulatory family.</text>
</comment>
<evidence type="ECO:0000256" key="4">
    <source>
        <dbReference type="ARBA" id="ARBA00023163"/>
    </source>
</evidence>
<dbReference type="SUPFAM" id="SSF46785">
    <property type="entry name" value="Winged helix' DNA-binding domain"/>
    <property type="match status" value="1"/>
</dbReference>
<organism evidence="6 7">
    <name type="scientific">Candidatus Ruthenibacterium merdavium</name>
    <dbReference type="NCBI Taxonomy" id="2838752"/>
    <lineage>
        <taxon>Bacteria</taxon>
        <taxon>Bacillati</taxon>
        <taxon>Bacillota</taxon>
        <taxon>Clostridia</taxon>
        <taxon>Eubacteriales</taxon>
        <taxon>Oscillospiraceae</taxon>
        <taxon>Ruthenibacterium</taxon>
    </lineage>
</organism>
<evidence type="ECO:0000259" key="5">
    <source>
        <dbReference type="PROSITE" id="PS50931"/>
    </source>
</evidence>
<dbReference type="GO" id="GO:0003700">
    <property type="term" value="F:DNA-binding transcription factor activity"/>
    <property type="evidence" value="ECO:0007669"/>
    <property type="project" value="InterPro"/>
</dbReference>
<reference evidence="6" key="1">
    <citation type="journal article" date="2021" name="PeerJ">
        <title>Extensive microbial diversity within the chicken gut microbiome revealed by metagenomics and culture.</title>
        <authorList>
            <person name="Gilroy R."/>
            <person name="Ravi A."/>
            <person name="Getino M."/>
            <person name="Pursley I."/>
            <person name="Horton D.L."/>
            <person name="Alikhan N.F."/>
            <person name="Baker D."/>
            <person name="Gharbi K."/>
            <person name="Hall N."/>
            <person name="Watson M."/>
            <person name="Adriaenssens E.M."/>
            <person name="Foster-Nyarko E."/>
            <person name="Jarju S."/>
            <person name="Secka A."/>
            <person name="Antonio M."/>
            <person name="Oren A."/>
            <person name="Chaudhuri R.R."/>
            <person name="La Ragione R."/>
            <person name="Hildebrand F."/>
            <person name="Pallen M.J."/>
        </authorList>
    </citation>
    <scope>NUCLEOTIDE SEQUENCE</scope>
    <source>
        <strain evidence="6">5933</strain>
    </source>
</reference>
<gene>
    <name evidence="6" type="ORF">H9698_04470</name>
</gene>
<dbReference type="InterPro" id="IPR000847">
    <property type="entry name" value="LysR_HTH_N"/>
</dbReference>
<dbReference type="Proteomes" id="UP000823918">
    <property type="component" value="Unassembled WGS sequence"/>
</dbReference>
<dbReference type="Gene3D" id="1.10.10.10">
    <property type="entry name" value="Winged helix-like DNA-binding domain superfamily/Winged helix DNA-binding domain"/>
    <property type="match status" value="1"/>
</dbReference>
<dbReference type="AlphaFoldDB" id="A0A9D2Q5Y7"/>
<dbReference type="Gene3D" id="3.40.190.290">
    <property type="match status" value="1"/>
</dbReference>
<evidence type="ECO:0000313" key="6">
    <source>
        <dbReference type="EMBL" id="HJC72035.1"/>
    </source>
</evidence>
<dbReference type="SUPFAM" id="SSF53850">
    <property type="entry name" value="Periplasmic binding protein-like II"/>
    <property type="match status" value="1"/>
</dbReference>
<evidence type="ECO:0000256" key="2">
    <source>
        <dbReference type="ARBA" id="ARBA00023015"/>
    </source>
</evidence>
<name>A0A9D2Q5Y7_9FIRM</name>
<dbReference type="GO" id="GO:0032993">
    <property type="term" value="C:protein-DNA complex"/>
    <property type="evidence" value="ECO:0007669"/>
    <property type="project" value="TreeGrafter"/>
</dbReference>
<dbReference type="GO" id="GO:0003677">
    <property type="term" value="F:DNA binding"/>
    <property type="evidence" value="ECO:0007669"/>
    <property type="project" value="UniProtKB-KW"/>
</dbReference>
<keyword evidence="2" id="KW-0805">Transcription regulation</keyword>
<evidence type="ECO:0000313" key="7">
    <source>
        <dbReference type="Proteomes" id="UP000823918"/>
    </source>
</evidence>
<dbReference type="InterPro" id="IPR036388">
    <property type="entry name" value="WH-like_DNA-bd_sf"/>
</dbReference>
<evidence type="ECO:0000256" key="1">
    <source>
        <dbReference type="ARBA" id="ARBA00009437"/>
    </source>
</evidence>
<dbReference type="EMBL" id="DWWA01000021">
    <property type="protein sequence ID" value="HJC72035.1"/>
    <property type="molecule type" value="Genomic_DNA"/>
</dbReference>
<dbReference type="InterPro" id="IPR036390">
    <property type="entry name" value="WH_DNA-bd_sf"/>
</dbReference>
<proteinExistence type="inferred from homology"/>
<comment type="caution">
    <text evidence="6">The sequence shown here is derived from an EMBL/GenBank/DDBJ whole genome shotgun (WGS) entry which is preliminary data.</text>
</comment>
<keyword evidence="4" id="KW-0804">Transcription</keyword>
<reference evidence="6" key="2">
    <citation type="submission" date="2021-04" db="EMBL/GenBank/DDBJ databases">
        <authorList>
            <person name="Gilroy R."/>
        </authorList>
    </citation>
    <scope>NUCLEOTIDE SEQUENCE</scope>
    <source>
        <strain evidence="6">5933</strain>
    </source>
</reference>
<evidence type="ECO:0000256" key="3">
    <source>
        <dbReference type="ARBA" id="ARBA00023125"/>
    </source>
</evidence>
<dbReference type="PANTHER" id="PTHR30346:SF0">
    <property type="entry name" value="HCA OPERON TRANSCRIPTIONAL ACTIVATOR HCAR"/>
    <property type="match status" value="1"/>
</dbReference>
<dbReference type="PRINTS" id="PR00039">
    <property type="entry name" value="HTHLYSR"/>
</dbReference>
<dbReference type="PROSITE" id="PS50931">
    <property type="entry name" value="HTH_LYSR"/>
    <property type="match status" value="1"/>
</dbReference>
<dbReference type="FunFam" id="1.10.10.10:FF:000001">
    <property type="entry name" value="LysR family transcriptional regulator"/>
    <property type="match status" value="1"/>
</dbReference>
<keyword evidence="3" id="KW-0238">DNA-binding</keyword>
<dbReference type="Pfam" id="PF00126">
    <property type="entry name" value="HTH_1"/>
    <property type="match status" value="1"/>
</dbReference>
<protein>
    <submittedName>
        <fullName evidence="6">LysR family transcriptional regulator</fullName>
    </submittedName>
</protein>